<feature type="compositionally biased region" description="Polar residues" evidence="1">
    <location>
        <begin position="12"/>
        <end position="23"/>
    </location>
</feature>
<reference evidence="2 3" key="1">
    <citation type="journal article" date="2023" name="Plants (Basel)">
        <title>Bridging the Gap: Combining Genomics and Transcriptomics Approaches to Understand Stylosanthes scabra, an Orphan Legume from the Brazilian Caatinga.</title>
        <authorList>
            <person name="Ferreira-Neto J.R.C."/>
            <person name="da Silva M.D."/>
            <person name="Binneck E."/>
            <person name="de Melo N.F."/>
            <person name="da Silva R.H."/>
            <person name="de Melo A.L.T.M."/>
            <person name="Pandolfi V."/>
            <person name="Bustamante F.O."/>
            <person name="Brasileiro-Vidal A.C."/>
            <person name="Benko-Iseppon A.M."/>
        </authorList>
    </citation>
    <scope>NUCLEOTIDE SEQUENCE [LARGE SCALE GENOMIC DNA]</scope>
    <source>
        <tissue evidence="2">Leaves</tissue>
    </source>
</reference>
<feature type="region of interest" description="Disordered" evidence="1">
    <location>
        <begin position="1"/>
        <end position="25"/>
    </location>
</feature>
<keyword evidence="3" id="KW-1185">Reference proteome</keyword>
<gene>
    <name evidence="2" type="ORF">PIB30_055699</name>
</gene>
<name>A0ABU6VL53_9FABA</name>
<evidence type="ECO:0000256" key="1">
    <source>
        <dbReference type="SAM" id="MobiDB-lite"/>
    </source>
</evidence>
<accession>A0ABU6VL53</accession>
<evidence type="ECO:0000313" key="3">
    <source>
        <dbReference type="Proteomes" id="UP001341840"/>
    </source>
</evidence>
<dbReference type="Proteomes" id="UP001341840">
    <property type="component" value="Unassembled WGS sequence"/>
</dbReference>
<proteinExistence type="predicted"/>
<organism evidence="2 3">
    <name type="scientific">Stylosanthes scabra</name>
    <dbReference type="NCBI Taxonomy" id="79078"/>
    <lineage>
        <taxon>Eukaryota</taxon>
        <taxon>Viridiplantae</taxon>
        <taxon>Streptophyta</taxon>
        <taxon>Embryophyta</taxon>
        <taxon>Tracheophyta</taxon>
        <taxon>Spermatophyta</taxon>
        <taxon>Magnoliopsida</taxon>
        <taxon>eudicotyledons</taxon>
        <taxon>Gunneridae</taxon>
        <taxon>Pentapetalae</taxon>
        <taxon>rosids</taxon>
        <taxon>fabids</taxon>
        <taxon>Fabales</taxon>
        <taxon>Fabaceae</taxon>
        <taxon>Papilionoideae</taxon>
        <taxon>50 kb inversion clade</taxon>
        <taxon>dalbergioids sensu lato</taxon>
        <taxon>Dalbergieae</taxon>
        <taxon>Pterocarpus clade</taxon>
        <taxon>Stylosanthes</taxon>
    </lineage>
</organism>
<comment type="caution">
    <text evidence="2">The sequence shown here is derived from an EMBL/GenBank/DDBJ whole genome shotgun (WGS) entry which is preliminary data.</text>
</comment>
<evidence type="ECO:0000313" key="2">
    <source>
        <dbReference type="EMBL" id="MED6173051.1"/>
    </source>
</evidence>
<protein>
    <submittedName>
        <fullName evidence="2">Uncharacterized protein</fullName>
    </submittedName>
</protein>
<dbReference type="EMBL" id="JASCZI010151472">
    <property type="protein sequence ID" value="MED6173051.1"/>
    <property type="molecule type" value="Genomic_DNA"/>
</dbReference>
<sequence>MPECQPSVPHTLPSSENPSSSPTLHRRRNSVVAGFWLVSLASSSASSPRVSAILSSPASPRVVAVPGLRRRCGSSTPFLRVFDAVPVFDD</sequence>
<feature type="non-terminal residue" evidence="2">
    <location>
        <position position="90"/>
    </location>
</feature>